<feature type="chain" id="PRO_5016141435" evidence="10">
    <location>
        <begin position="22"/>
        <end position="687"/>
    </location>
</feature>
<evidence type="ECO:0000259" key="12">
    <source>
        <dbReference type="Pfam" id="PF07715"/>
    </source>
</evidence>
<evidence type="ECO:0000256" key="2">
    <source>
        <dbReference type="ARBA" id="ARBA00022448"/>
    </source>
</evidence>
<dbReference type="PROSITE" id="PS52016">
    <property type="entry name" value="TONB_DEPENDENT_REC_3"/>
    <property type="match status" value="1"/>
</dbReference>
<sequence length="687" mass="74473">MHQRLALLLVSTGVLAMSAYADDQPVTEQETVVVTAPVKETAYQTATPMNVLTGDDLRVKVGDTIGETLKNESGVNNQSFGPGVGTPVIRGQSGPRVRVLSNGVGGNDVSQLSPDHASSVEPVLADRIEVLRGPATLLYGSGAIGGVVNVIDNRIPTQLPGRLIGGAFEQRFNSVDDESTTMLKIEGGKDHVAYHFDGFNRVTDNLDIGGQAIDQQAALATNPTLSVPLKNSYGWIPNTYAHAVSGSAGVSVVGDSGFVGVSINNLENNYGVPPDGSGGPSTRIDLHQTRYDFKSELNKPLPFVETLRMRLGYTDYSHTELDGGLPGTAFSNQTYEGRMELVHQPIGPLKGSVGFQSINSSFAAFDFTGAKTIVPTSQIDSYGVFAVESFDYGPVGYQLGARVEQSSIAPQGLSTFNYTPVSASASGLWKINSNNDLSLGLTRSQRAPQVQELLSHGFHDATHSYELGDASLDMETSYNLDLGYKFKADWGKAEVNLFHNWVNNYIYQQRTGQFVYQDPVNGDALPCGNHSDCSPVVHTSQADATFKGYEAKLLFNLMENHYGLVDLTLFSDYTRGEFVSGGDVPRMPPLRYGFQLDYTKAEWSGNLRLTRAEAQKNPGANDTPTPSYVLLNIGTEYQVKDFHEVSVLLFAKGNNLLNENIRNSTSYLRNWSPEPGRGAQIGIRMSY</sequence>
<evidence type="ECO:0000256" key="10">
    <source>
        <dbReference type="SAM" id="SignalP"/>
    </source>
</evidence>
<dbReference type="GO" id="GO:0009279">
    <property type="term" value="C:cell outer membrane"/>
    <property type="evidence" value="ECO:0007669"/>
    <property type="project" value="UniProtKB-SubCell"/>
</dbReference>
<dbReference type="SUPFAM" id="SSF56935">
    <property type="entry name" value="Porins"/>
    <property type="match status" value="1"/>
</dbReference>
<dbReference type="PANTHER" id="PTHR30069:SF40">
    <property type="entry name" value="TONB-DEPENDENT RECEPTOR NMB0964-RELATED"/>
    <property type="match status" value="1"/>
</dbReference>
<dbReference type="Pfam" id="PF07715">
    <property type="entry name" value="Plug"/>
    <property type="match status" value="1"/>
</dbReference>
<organism evidence="13 14">
    <name type="scientific">Candidatus Methylumidiphilus alinenensis</name>
    <dbReference type="NCBI Taxonomy" id="2202197"/>
    <lineage>
        <taxon>Bacteria</taxon>
        <taxon>Pseudomonadati</taxon>
        <taxon>Pseudomonadota</taxon>
        <taxon>Gammaproteobacteria</taxon>
        <taxon>Methylococcales</taxon>
        <taxon>Candidatus Methylumidiphilus</taxon>
    </lineage>
</organism>
<dbReference type="InterPro" id="IPR036942">
    <property type="entry name" value="Beta-barrel_TonB_sf"/>
</dbReference>
<keyword evidence="4 8" id="KW-0812">Transmembrane</keyword>
<keyword evidence="13" id="KW-0675">Receptor</keyword>
<protein>
    <submittedName>
        <fullName evidence="13">TonB-dependent receptor</fullName>
    </submittedName>
</protein>
<reference evidence="13 14" key="1">
    <citation type="journal article" date="2018" name="Aquat. Microb. Ecol.">
        <title>Gammaproteobacterial methanotrophs dominate.</title>
        <authorList>
            <person name="Rissanen A.J."/>
            <person name="Saarenheimo J."/>
            <person name="Tiirola M."/>
            <person name="Peura S."/>
            <person name="Aalto S.L."/>
            <person name="Karvinen A."/>
            <person name="Nykanen H."/>
        </authorList>
    </citation>
    <scope>NUCLEOTIDE SEQUENCE [LARGE SCALE GENOMIC DNA]</scope>
    <source>
        <strain evidence="13">AMbin10</strain>
    </source>
</reference>
<dbReference type="InterPro" id="IPR037066">
    <property type="entry name" value="Plug_dom_sf"/>
</dbReference>
<dbReference type="InterPro" id="IPR039426">
    <property type="entry name" value="TonB-dep_rcpt-like"/>
</dbReference>
<comment type="caution">
    <text evidence="13">The sequence shown here is derived from an EMBL/GenBank/DDBJ whole genome shotgun (WGS) entry which is preliminary data.</text>
</comment>
<dbReference type="Proteomes" id="UP000249396">
    <property type="component" value="Unassembled WGS sequence"/>
</dbReference>
<comment type="subcellular location">
    <subcellularLocation>
        <location evidence="1 8">Cell outer membrane</location>
        <topology evidence="1 8">Multi-pass membrane protein</topology>
    </subcellularLocation>
</comment>
<dbReference type="GO" id="GO:0044718">
    <property type="term" value="P:siderophore transmembrane transport"/>
    <property type="evidence" value="ECO:0007669"/>
    <property type="project" value="TreeGrafter"/>
</dbReference>
<evidence type="ECO:0000256" key="6">
    <source>
        <dbReference type="ARBA" id="ARBA00023136"/>
    </source>
</evidence>
<dbReference type="Gene3D" id="2.170.130.10">
    <property type="entry name" value="TonB-dependent receptor, plug domain"/>
    <property type="match status" value="1"/>
</dbReference>
<dbReference type="PANTHER" id="PTHR30069">
    <property type="entry name" value="TONB-DEPENDENT OUTER MEMBRANE RECEPTOR"/>
    <property type="match status" value="1"/>
</dbReference>
<feature type="signal peptide" evidence="10">
    <location>
        <begin position="1"/>
        <end position="21"/>
    </location>
</feature>
<keyword evidence="10" id="KW-0732">Signal</keyword>
<evidence type="ECO:0000256" key="5">
    <source>
        <dbReference type="ARBA" id="ARBA00023077"/>
    </source>
</evidence>
<evidence type="ECO:0000259" key="11">
    <source>
        <dbReference type="Pfam" id="PF00593"/>
    </source>
</evidence>
<evidence type="ECO:0000313" key="13">
    <source>
        <dbReference type="EMBL" id="PZN76908.1"/>
    </source>
</evidence>
<evidence type="ECO:0000256" key="7">
    <source>
        <dbReference type="ARBA" id="ARBA00023237"/>
    </source>
</evidence>
<dbReference type="InterPro" id="IPR012910">
    <property type="entry name" value="Plug_dom"/>
</dbReference>
<evidence type="ECO:0000256" key="4">
    <source>
        <dbReference type="ARBA" id="ARBA00022692"/>
    </source>
</evidence>
<comment type="similarity">
    <text evidence="8 9">Belongs to the TonB-dependent receptor family.</text>
</comment>
<dbReference type="GO" id="GO:0015344">
    <property type="term" value="F:siderophore uptake transmembrane transporter activity"/>
    <property type="evidence" value="ECO:0007669"/>
    <property type="project" value="TreeGrafter"/>
</dbReference>
<dbReference type="Pfam" id="PF00593">
    <property type="entry name" value="TonB_dep_Rec_b-barrel"/>
    <property type="match status" value="1"/>
</dbReference>
<keyword evidence="3 8" id="KW-1134">Transmembrane beta strand</keyword>
<evidence type="ECO:0000313" key="14">
    <source>
        <dbReference type="Proteomes" id="UP000249396"/>
    </source>
</evidence>
<keyword evidence="5 9" id="KW-0798">TonB box</keyword>
<dbReference type="InterPro" id="IPR000531">
    <property type="entry name" value="Beta-barrel_TonB"/>
</dbReference>
<feature type="domain" description="TonB-dependent receptor plug" evidence="12">
    <location>
        <begin position="43"/>
        <end position="147"/>
    </location>
</feature>
<accession>A0A2W4RAI8</accession>
<dbReference type="EMBL" id="QJPH01000348">
    <property type="protein sequence ID" value="PZN76908.1"/>
    <property type="molecule type" value="Genomic_DNA"/>
</dbReference>
<keyword evidence="7 8" id="KW-0998">Cell outer membrane</keyword>
<feature type="domain" description="TonB-dependent receptor-like beta-barrel" evidence="11">
    <location>
        <begin position="256"/>
        <end position="656"/>
    </location>
</feature>
<keyword evidence="2 8" id="KW-0813">Transport</keyword>
<keyword evidence="6 8" id="KW-0472">Membrane</keyword>
<evidence type="ECO:0000256" key="1">
    <source>
        <dbReference type="ARBA" id="ARBA00004571"/>
    </source>
</evidence>
<gene>
    <name evidence="13" type="ORF">DM484_15605</name>
</gene>
<name>A0A2W4RAI8_9GAMM</name>
<evidence type="ECO:0000256" key="3">
    <source>
        <dbReference type="ARBA" id="ARBA00022452"/>
    </source>
</evidence>
<evidence type="ECO:0000256" key="9">
    <source>
        <dbReference type="RuleBase" id="RU003357"/>
    </source>
</evidence>
<proteinExistence type="inferred from homology"/>
<evidence type="ECO:0000256" key="8">
    <source>
        <dbReference type="PROSITE-ProRule" id="PRU01360"/>
    </source>
</evidence>
<dbReference type="AlphaFoldDB" id="A0A2W4RAI8"/>
<dbReference type="Gene3D" id="2.40.170.20">
    <property type="entry name" value="TonB-dependent receptor, beta-barrel domain"/>
    <property type="match status" value="1"/>
</dbReference>